<feature type="domain" description="RNase H type-1" evidence="2">
    <location>
        <begin position="39"/>
        <end position="122"/>
    </location>
</feature>
<dbReference type="AlphaFoldDB" id="A0AAW2BWW4"/>
<dbReference type="Pfam" id="PF13456">
    <property type="entry name" value="RVT_3"/>
    <property type="match status" value="1"/>
</dbReference>
<keyword evidence="1" id="KW-0732">Signal</keyword>
<gene>
    <name evidence="3" type="ORF">SO802_025444</name>
</gene>
<dbReference type="GO" id="GO:0003676">
    <property type="term" value="F:nucleic acid binding"/>
    <property type="evidence" value="ECO:0007669"/>
    <property type="project" value="InterPro"/>
</dbReference>
<feature type="non-terminal residue" evidence="3">
    <location>
        <position position="123"/>
    </location>
</feature>
<feature type="signal peptide" evidence="1">
    <location>
        <begin position="1"/>
        <end position="28"/>
    </location>
</feature>
<name>A0AAW2BWW4_9ROSI</name>
<protein>
    <recommendedName>
        <fullName evidence="2">RNase H type-1 domain-containing protein</fullName>
    </recommendedName>
</protein>
<proteinExistence type="predicted"/>
<evidence type="ECO:0000313" key="3">
    <source>
        <dbReference type="EMBL" id="KAK9990459.1"/>
    </source>
</evidence>
<reference evidence="3 4" key="1">
    <citation type="submission" date="2024-01" db="EMBL/GenBank/DDBJ databases">
        <title>A telomere-to-telomere, gap-free genome of sweet tea (Lithocarpus litseifolius).</title>
        <authorList>
            <person name="Zhou J."/>
        </authorList>
    </citation>
    <scope>NUCLEOTIDE SEQUENCE [LARGE SCALE GENOMIC DNA]</scope>
    <source>
        <strain evidence="3">Zhou-2022a</strain>
        <tissue evidence="3">Leaf</tissue>
    </source>
</reference>
<keyword evidence="4" id="KW-1185">Reference proteome</keyword>
<dbReference type="InterPro" id="IPR002156">
    <property type="entry name" value="RNaseH_domain"/>
</dbReference>
<accession>A0AAW2BWW4</accession>
<dbReference type="GO" id="GO:0004523">
    <property type="term" value="F:RNA-DNA hybrid ribonuclease activity"/>
    <property type="evidence" value="ECO:0007669"/>
    <property type="project" value="InterPro"/>
</dbReference>
<sequence length="123" mass="13817">MLCCSLSFNHHLVVQLNLLLSLLSFVLSSFSDLYNLDRALIQDDQKELLEVICKREQPIYLASEIDLKAMVKALRFAFEIGIQDVLVESDLEKVVKAMKTKDANLTSYGGMVDKGKAILTCFS</sequence>
<evidence type="ECO:0000259" key="2">
    <source>
        <dbReference type="Pfam" id="PF13456"/>
    </source>
</evidence>
<comment type="caution">
    <text evidence="3">The sequence shown here is derived from an EMBL/GenBank/DDBJ whole genome shotgun (WGS) entry which is preliminary data.</text>
</comment>
<organism evidence="3 4">
    <name type="scientific">Lithocarpus litseifolius</name>
    <dbReference type="NCBI Taxonomy" id="425828"/>
    <lineage>
        <taxon>Eukaryota</taxon>
        <taxon>Viridiplantae</taxon>
        <taxon>Streptophyta</taxon>
        <taxon>Embryophyta</taxon>
        <taxon>Tracheophyta</taxon>
        <taxon>Spermatophyta</taxon>
        <taxon>Magnoliopsida</taxon>
        <taxon>eudicotyledons</taxon>
        <taxon>Gunneridae</taxon>
        <taxon>Pentapetalae</taxon>
        <taxon>rosids</taxon>
        <taxon>fabids</taxon>
        <taxon>Fagales</taxon>
        <taxon>Fagaceae</taxon>
        <taxon>Lithocarpus</taxon>
    </lineage>
</organism>
<dbReference type="Proteomes" id="UP001459277">
    <property type="component" value="Unassembled WGS sequence"/>
</dbReference>
<feature type="chain" id="PRO_5043654587" description="RNase H type-1 domain-containing protein" evidence="1">
    <location>
        <begin position="29"/>
        <end position="123"/>
    </location>
</feature>
<evidence type="ECO:0000313" key="4">
    <source>
        <dbReference type="Proteomes" id="UP001459277"/>
    </source>
</evidence>
<dbReference type="EMBL" id="JAZDWU010000009">
    <property type="protein sequence ID" value="KAK9990459.1"/>
    <property type="molecule type" value="Genomic_DNA"/>
</dbReference>
<evidence type="ECO:0000256" key="1">
    <source>
        <dbReference type="SAM" id="SignalP"/>
    </source>
</evidence>